<keyword evidence="8 10" id="KW-0320">Glycogen biosynthesis</keyword>
<comment type="catalytic activity">
    <reaction evidence="1 10">
        <text>Transfers a segment of a (1-&gt;4)-alpha-D-glucan chain to a primary hydroxy group in a similar glucan chain.</text>
        <dbReference type="EC" id="2.4.1.18"/>
    </reaction>
</comment>
<dbReference type="InterPro" id="IPR006048">
    <property type="entry name" value="A-amylase/branching_C"/>
</dbReference>
<dbReference type="SUPFAM" id="SSF51445">
    <property type="entry name" value="(Trans)glycosidases"/>
    <property type="match status" value="1"/>
</dbReference>
<evidence type="ECO:0000313" key="14">
    <source>
        <dbReference type="Proteomes" id="UP000675379"/>
    </source>
</evidence>
<name>A0A941CMT1_9CLOT</name>
<dbReference type="SUPFAM" id="SSF81296">
    <property type="entry name" value="E set domains"/>
    <property type="match status" value="1"/>
</dbReference>
<dbReference type="GO" id="GO:0005829">
    <property type="term" value="C:cytosol"/>
    <property type="evidence" value="ECO:0007669"/>
    <property type="project" value="TreeGrafter"/>
</dbReference>
<evidence type="ECO:0000256" key="9">
    <source>
        <dbReference type="ARBA" id="ARBA00023277"/>
    </source>
</evidence>
<dbReference type="Gene3D" id="2.60.40.10">
    <property type="entry name" value="Immunoglobulins"/>
    <property type="match status" value="1"/>
</dbReference>
<comment type="pathway">
    <text evidence="3 10">Glycan biosynthesis; glycogen biosynthesis.</text>
</comment>
<dbReference type="NCBIfam" id="NF003811">
    <property type="entry name" value="PRK05402.1"/>
    <property type="match status" value="1"/>
</dbReference>
<dbReference type="InterPro" id="IPR006047">
    <property type="entry name" value="GH13_cat_dom"/>
</dbReference>
<evidence type="ECO:0000259" key="12">
    <source>
        <dbReference type="SMART" id="SM00642"/>
    </source>
</evidence>
<feature type="active site" description="Nucleophile" evidence="10 11">
    <location>
        <position position="314"/>
    </location>
</feature>
<evidence type="ECO:0000256" key="3">
    <source>
        <dbReference type="ARBA" id="ARBA00004964"/>
    </source>
</evidence>
<evidence type="ECO:0000256" key="8">
    <source>
        <dbReference type="ARBA" id="ARBA00023056"/>
    </source>
</evidence>
<comment type="subunit">
    <text evidence="10">Monomer.</text>
</comment>
<keyword evidence="7 10" id="KW-0808">Transferase</keyword>
<dbReference type="InterPro" id="IPR017853">
    <property type="entry name" value="GH"/>
</dbReference>
<evidence type="ECO:0000256" key="2">
    <source>
        <dbReference type="ARBA" id="ARBA00002953"/>
    </source>
</evidence>
<dbReference type="EMBL" id="JAGSCS010000001">
    <property type="protein sequence ID" value="MBR0574794.1"/>
    <property type="molecule type" value="Genomic_DNA"/>
</dbReference>
<evidence type="ECO:0000256" key="6">
    <source>
        <dbReference type="ARBA" id="ARBA00022676"/>
    </source>
</evidence>
<comment type="caution">
    <text evidence="13">The sequence shown here is derived from an EMBL/GenBank/DDBJ whole genome shotgun (WGS) entry which is preliminary data.</text>
</comment>
<dbReference type="SMART" id="SM00642">
    <property type="entry name" value="Aamy"/>
    <property type="match status" value="1"/>
</dbReference>
<dbReference type="GO" id="GO:0003844">
    <property type="term" value="F:1,4-alpha-glucan branching enzyme activity"/>
    <property type="evidence" value="ECO:0007669"/>
    <property type="project" value="UniProtKB-UniRule"/>
</dbReference>
<dbReference type="InterPro" id="IPR014756">
    <property type="entry name" value="Ig_E-set"/>
</dbReference>
<dbReference type="InterPro" id="IPR006407">
    <property type="entry name" value="GlgB"/>
</dbReference>
<dbReference type="AlphaFoldDB" id="A0A941CMT1"/>
<comment type="function">
    <text evidence="2 10">Catalyzes the formation of the alpha-1,6-glucosidic linkages in glycogen by scission of a 1,4-alpha-linked oligosaccharide from growing alpha-1,4-glucan chains and the subsequent attachment of the oligosaccharide to the alpha-1,6 position.</text>
</comment>
<keyword evidence="5 10" id="KW-0321">Glycogen metabolism</keyword>
<evidence type="ECO:0000256" key="5">
    <source>
        <dbReference type="ARBA" id="ARBA00022600"/>
    </source>
</evidence>
<proteinExistence type="inferred from homology"/>
<keyword evidence="9 10" id="KW-0119">Carbohydrate metabolism</keyword>
<dbReference type="Gene3D" id="3.20.20.80">
    <property type="entry name" value="Glycosidases"/>
    <property type="match status" value="1"/>
</dbReference>
<dbReference type="SUPFAM" id="SSF51011">
    <property type="entry name" value="Glycosyl hydrolase domain"/>
    <property type="match status" value="1"/>
</dbReference>
<dbReference type="PANTHER" id="PTHR43651:SF3">
    <property type="entry name" value="1,4-ALPHA-GLUCAN-BRANCHING ENZYME"/>
    <property type="match status" value="1"/>
</dbReference>
<dbReference type="FunFam" id="2.60.40.1180:FF:000002">
    <property type="entry name" value="1,4-alpha-glucan branching enzyme GlgB"/>
    <property type="match status" value="1"/>
</dbReference>
<dbReference type="Pfam" id="PF02806">
    <property type="entry name" value="Alpha-amylase_C"/>
    <property type="match status" value="1"/>
</dbReference>
<reference evidence="13" key="1">
    <citation type="submission" date="2021-04" db="EMBL/GenBank/DDBJ databases">
        <title>Proteiniclasticum sedimins sp. nov., an obligate anaerobic bacterium isolated from anaerobic sludge.</title>
        <authorList>
            <person name="Liu J."/>
        </authorList>
    </citation>
    <scope>NUCLEOTIDE SEQUENCE</scope>
    <source>
        <strain evidence="13">BAD-10</strain>
    </source>
</reference>
<dbReference type="Pfam" id="PF02922">
    <property type="entry name" value="CBM_48"/>
    <property type="match status" value="1"/>
</dbReference>
<evidence type="ECO:0000256" key="4">
    <source>
        <dbReference type="ARBA" id="ARBA00009000"/>
    </source>
</evidence>
<dbReference type="FunFam" id="3.20.20.80:FF:000003">
    <property type="entry name" value="1,4-alpha-glucan branching enzyme GlgB"/>
    <property type="match status" value="1"/>
</dbReference>
<dbReference type="InterPro" id="IPR044143">
    <property type="entry name" value="GlgB_N_E_set_prok"/>
</dbReference>
<dbReference type="PANTHER" id="PTHR43651">
    <property type="entry name" value="1,4-ALPHA-GLUCAN-BRANCHING ENZYME"/>
    <property type="match status" value="1"/>
</dbReference>
<gene>
    <name evidence="10 13" type="primary">glgB</name>
    <name evidence="13" type="ORF">KCG48_00425</name>
</gene>
<evidence type="ECO:0000256" key="10">
    <source>
        <dbReference type="HAMAP-Rule" id="MF_00685"/>
    </source>
</evidence>
<feature type="active site" description="Proton donor" evidence="10 11">
    <location>
        <position position="365"/>
    </location>
</feature>
<dbReference type="NCBIfam" id="TIGR01515">
    <property type="entry name" value="branching_enzym"/>
    <property type="match status" value="1"/>
</dbReference>
<dbReference type="RefSeq" id="WP_211799315.1">
    <property type="nucleotide sequence ID" value="NZ_JAGSCS010000001.1"/>
</dbReference>
<dbReference type="CDD" id="cd11322">
    <property type="entry name" value="AmyAc_Glg_BE"/>
    <property type="match status" value="1"/>
</dbReference>
<dbReference type="InterPro" id="IPR037439">
    <property type="entry name" value="Branching_enzy"/>
</dbReference>
<evidence type="ECO:0000256" key="1">
    <source>
        <dbReference type="ARBA" id="ARBA00000826"/>
    </source>
</evidence>
<dbReference type="CDD" id="cd02855">
    <property type="entry name" value="E_set_GBE_prok_N"/>
    <property type="match status" value="1"/>
</dbReference>
<dbReference type="EC" id="2.4.1.18" evidence="10"/>
<dbReference type="Pfam" id="PF00128">
    <property type="entry name" value="Alpha-amylase"/>
    <property type="match status" value="1"/>
</dbReference>
<organism evidence="13 14">
    <name type="scientific">Proteiniclasticum sediminis</name>
    <dbReference type="NCBI Taxonomy" id="2804028"/>
    <lineage>
        <taxon>Bacteria</taxon>
        <taxon>Bacillati</taxon>
        <taxon>Bacillota</taxon>
        <taxon>Clostridia</taxon>
        <taxon>Eubacteriales</taxon>
        <taxon>Clostridiaceae</taxon>
        <taxon>Proteiniclasticum</taxon>
    </lineage>
</organism>
<keyword evidence="6 10" id="KW-0328">Glycosyltransferase</keyword>
<sequence>MATKKEDPKKSWNTELNHYLFNTGAHHRSYEFMGAQVMEFEGKQGVQFTVWAPHAKEVFLAGDFNDWGYGQMFPQGTTGIWTAFIEGIGEGALYKYRIRRHDGHEFLKSDPYAFGSELRPKTASVVRDLRGFTWTDSTWRAKSKRRNALSAPMNIYEVHLGSWKRHWDGRFFSFTEYMAELIPYVKDMGYTHIELLPIMEHPLDDSWGYQITGYYSVTSRYGQPKELMAFINECHNQDLGVILDWVPAHFCRDAHGLYQFDGTPTFEYQDPNKATNNRWGTTHFDFGKPQVHSFLISNALFWLEIFHADGLRVDAVSSMLYLDYDDGPWTPNIYGGNTNLEGVDFLKKLNQAVAANRPDALMIAEESTAFPLITHPVEKGGLGFTFKWNMGWMNDILRYFALDPLYRKNHHNLITFSFMYVFSERYILPMSHDEVVHGKSSLLNKMPGDEKMKFQGLRTLMAYMMTHPGKKISFMGNELAQWMEWRFREGLEWVGLQHESHRKHQQYIKTLNEIYQNYKCFSEVDTSYDGIDILDADNKNESLFTFIRKGKNPRDFAVVICNFTPVQRDHVRVGVPYEGQYEELLNTELQEYGGSWAYSEKTYQSIPEPVNHQDHALEVIAPPLSVLIIKPKRIKGVKS</sequence>
<dbReference type="GO" id="GO:0004553">
    <property type="term" value="F:hydrolase activity, hydrolyzing O-glycosyl compounds"/>
    <property type="evidence" value="ECO:0007669"/>
    <property type="project" value="InterPro"/>
</dbReference>
<dbReference type="GO" id="GO:0043169">
    <property type="term" value="F:cation binding"/>
    <property type="evidence" value="ECO:0007669"/>
    <property type="project" value="InterPro"/>
</dbReference>
<dbReference type="InterPro" id="IPR004193">
    <property type="entry name" value="Glyco_hydro_13_N"/>
</dbReference>
<dbReference type="GO" id="GO:0005978">
    <property type="term" value="P:glycogen biosynthetic process"/>
    <property type="evidence" value="ECO:0007669"/>
    <property type="project" value="UniProtKB-UniRule"/>
</dbReference>
<dbReference type="Proteomes" id="UP000675379">
    <property type="component" value="Unassembled WGS sequence"/>
</dbReference>
<dbReference type="PIRSF" id="PIRSF000463">
    <property type="entry name" value="GlgB"/>
    <property type="match status" value="1"/>
</dbReference>
<dbReference type="InterPro" id="IPR013780">
    <property type="entry name" value="Glyco_hydro_b"/>
</dbReference>
<dbReference type="HAMAP" id="MF_00685">
    <property type="entry name" value="GlgB"/>
    <property type="match status" value="1"/>
</dbReference>
<dbReference type="NCBIfam" id="NF008967">
    <property type="entry name" value="PRK12313.1"/>
    <property type="match status" value="1"/>
</dbReference>
<evidence type="ECO:0000256" key="11">
    <source>
        <dbReference type="PIRSR" id="PIRSR000463-1"/>
    </source>
</evidence>
<evidence type="ECO:0000313" key="13">
    <source>
        <dbReference type="EMBL" id="MBR0574794.1"/>
    </source>
</evidence>
<protein>
    <recommendedName>
        <fullName evidence="10">1,4-alpha-glucan branching enzyme GlgB</fullName>
        <ecNumber evidence="10">2.4.1.18</ecNumber>
    </recommendedName>
    <alternativeName>
        <fullName evidence="10">1,4-alpha-D-glucan:1,4-alpha-D-glucan 6-glucosyl-transferase</fullName>
    </alternativeName>
    <alternativeName>
        <fullName evidence="10">Alpha-(1-&gt;4)-glucan branching enzyme</fullName>
    </alternativeName>
    <alternativeName>
        <fullName evidence="10">Glycogen branching enzyme</fullName>
        <shortName evidence="10">BE</shortName>
    </alternativeName>
</protein>
<feature type="domain" description="Glycosyl hydrolase family 13 catalytic" evidence="12">
    <location>
        <begin position="157"/>
        <end position="514"/>
    </location>
</feature>
<dbReference type="Gene3D" id="2.60.40.1180">
    <property type="entry name" value="Golgi alpha-mannosidase II"/>
    <property type="match status" value="1"/>
</dbReference>
<dbReference type="InterPro" id="IPR013783">
    <property type="entry name" value="Ig-like_fold"/>
</dbReference>
<comment type="similarity">
    <text evidence="4 10">Belongs to the glycosyl hydrolase 13 family. GlgB subfamily.</text>
</comment>
<keyword evidence="14" id="KW-1185">Reference proteome</keyword>
<evidence type="ECO:0000256" key="7">
    <source>
        <dbReference type="ARBA" id="ARBA00022679"/>
    </source>
</evidence>
<accession>A0A941CMT1</accession>